<dbReference type="PROSITE" id="PS50157">
    <property type="entry name" value="ZINC_FINGER_C2H2_2"/>
    <property type="match status" value="2"/>
</dbReference>
<evidence type="ECO:0000313" key="5">
    <source>
        <dbReference type="Proteomes" id="UP000291343"/>
    </source>
</evidence>
<evidence type="ECO:0000259" key="3">
    <source>
        <dbReference type="PROSITE" id="PS50157"/>
    </source>
</evidence>
<proteinExistence type="predicted"/>
<keyword evidence="5" id="KW-1185">Reference proteome</keyword>
<dbReference type="Gene3D" id="3.30.160.60">
    <property type="entry name" value="Classic Zinc Finger"/>
    <property type="match status" value="2"/>
</dbReference>
<dbReference type="EMBL" id="QKKF02019844">
    <property type="protein sequence ID" value="RZF39420.1"/>
    <property type="molecule type" value="Genomic_DNA"/>
</dbReference>
<keyword evidence="1" id="KW-0479">Metal-binding</keyword>
<dbReference type="SUPFAM" id="SSF57667">
    <property type="entry name" value="beta-beta-alpha zinc fingers"/>
    <property type="match status" value="1"/>
</dbReference>
<organism evidence="4 5">
    <name type="scientific">Laodelphax striatellus</name>
    <name type="common">Small brown planthopper</name>
    <name type="synonym">Delphax striatella</name>
    <dbReference type="NCBI Taxonomy" id="195883"/>
    <lineage>
        <taxon>Eukaryota</taxon>
        <taxon>Metazoa</taxon>
        <taxon>Ecdysozoa</taxon>
        <taxon>Arthropoda</taxon>
        <taxon>Hexapoda</taxon>
        <taxon>Insecta</taxon>
        <taxon>Pterygota</taxon>
        <taxon>Neoptera</taxon>
        <taxon>Paraneoptera</taxon>
        <taxon>Hemiptera</taxon>
        <taxon>Auchenorrhyncha</taxon>
        <taxon>Fulgoroidea</taxon>
        <taxon>Delphacidae</taxon>
        <taxon>Criomorphinae</taxon>
        <taxon>Laodelphax</taxon>
    </lineage>
</organism>
<feature type="domain" description="C2H2-type" evidence="3">
    <location>
        <begin position="227"/>
        <end position="254"/>
    </location>
</feature>
<evidence type="ECO:0000313" key="4">
    <source>
        <dbReference type="EMBL" id="RZF39420.1"/>
    </source>
</evidence>
<keyword evidence="1" id="KW-0863">Zinc-finger</keyword>
<keyword evidence="1" id="KW-0862">Zinc</keyword>
<evidence type="ECO:0000256" key="1">
    <source>
        <dbReference type="PROSITE-ProRule" id="PRU00042"/>
    </source>
</evidence>
<dbReference type="GO" id="GO:0008270">
    <property type="term" value="F:zinc ion binding"/>
    <property type="evidence" value="ECO:0007669"/>
    <property type="project" value="UniProtKB-KW"/>
</dbReference>
<dbReference type="InParanoid" id="A0A482X220"/>
<protein>
    <recommendedName>
        <fullName evidence="3">C2H2-type domain-containing protein</fullName>
    </recommendedName>
</protein>
<dbReference type="InterPro" id="IPR013087">
    <property type="entry name" value="Znf_C2H2_type"/>
</dbReference>
<dbReference type="STRING" id="195883.A0A482X220"/>
<dbReference type="OrthoDB" id="10004641at2759"/>
<reference evidence="4 5" key="1">
    <citation type="journal article" date="2017" name="Gigascience">
        <title>Genome sequence of the small brown planthopper, Laodelphax striatellus.</title>
        <authorList>
            <person name="Zhu J."/>
            <person name="Jiang F."/>
            <person name="Wang X."/>
            <person name="Yang P."/>
            <person name="Bao Y."/>
            <person name="Zhao W."/>
            <person name="Wang W."/>
            <person name="Lu H."/>
            <person name="Wang Q."/>
            <person name="Cui N."/>
            <person name="Li J."/>
            <person name="Chen X."/>
            <person name="Luo L."/>
            <person name="Yu J."/>
            <person name="Kang L."/>
            <person name="Cui F."/>
        </authorList>
    </citation>
    <scope>NUCLEOTIDE SEQUENCE [LARGE SCALE GENOMIC DNA]</scope>
    <source>
        <strain evidence="4">Lst14</strain>
    </source>
</reference>
<feature type="domain" description="C2H2-type" evidence="3">
    <location>
        <begin position="23"/>
        <end position="50"/>
    </location>
</feature>
<accession>A0A482X220</accession>
<feature type="compositionally biased region" description="Basic residues" evidence="2">
    <location>
        <begin position="95"/>
        <end position="105"/>
    </location>
</feature>
<dbReference type="Proteomes" id="UP000291343">
    <property type="component" value="Unassembled WGS sequence"/>
</dbReference>
<gene>
    <name evidence="4" type="ORF">LSTR_LSTR000941</name>
</gene>
<dbReference type="InterPro" id="IPR036236">
    <property type="entry name" value="Znf_C2H2_sf"/>
</dbReference>
<evidence type="ECO:0000256" key="2">
    <source>
        <dbReference type="SAM" id="MobiDB-lite"/>
    </source>
</evidence>
<comment type="caution">
    <text evidence="4">The sequence shown here is derived from an EMBL/GenBank/DDBJ whole genome shotgun (WGS) entry which is preliminary data.</text>
</comment>
<feature type="region of interest" description="Disordered" evidence="2">
    <location>
        <begin position="83"/>
        <end position="118"/>
    </location>
</feature>
<dbReference type="AlphaFoldDB" id="A0A482X220"/>
<name>A0A482X220_LAOST</name>
<sequence>MDNTSDRICASSTVDNYDENLKWKCGQCGRGYKYRQGLRLHMQFGCGKEPQFKCPFCRGGTTRGGRKIDEFLEYLALEPRGARKTAAAPGVTPSSHKRKLRKRKQLGASQSDTRKAHKIQHQIKFKATANNKNKMAVKIRKKIINYKLKAKKVVKVKTEKKSTATNEAKENIGVKVVAASALKPKIEKAKLKAAVKKSSTPLDKKGAKNKMTGGMSNSLNTSTAKIYGCENCDKSYSRKSSLYRHTNYECGKEHSFLCPHCSYGAYQKVHLHPPLSIIHNE</sequence>